<evidence type="ECO:0000313" key="2">
    <source>
        <dbReference type="EMBL" id="MPC58645.1"/>
    </source>
</evidence>
<accession>A0A5B7GMG2</accession>
<dbReference type="AlphaFoldDB" id="A0A5B7GMG2"/>
<feature type="compositionally biased region" description="Polar residues" evidence="1">
    <location>
        <begin position="166"/>
        <end position="183"/>
    </location>
</feature>
<dbReference type="Proteomes" id="UP000324222">
    <property type="component" value="Unassembled WGS sequence"/>
</dbReference>
<proteinExistence type="predicted"/>
<feature type="compositionally biased region" description="Polar residues" evidence="1">
    <location>
        <begin position="123"/>
        <end position="134"/>
    </location>
</feature>
<name>A0A5B7GMG2_PORTR</name>
<feature type="region of interest" description="Disordered" evidence="1">
    <location>
        <begin position="94"/>
        <end position="183"/>
    </location>
</feature>
<dbReference type="EMBL" id="VSRR010015873">
    <property type="protein sequence ID" value="MPC58645.1"/>
    <property type="molecule type" value="Genomic_DNA"/>
</dbReference>
<protein>
    <submittedName>
        <fullName evidence="2">Uncharacterized protein</fullName>
    </submittedName>
</protein>
<reference evidence="2 3" key="1">
    <citation type="submission" date="2019-05" db="EMBL/GenBank/DDBJ databases">
        <title>Another draft genome of Portunus trituberculatus and its Hox gene families provides insights of decapod evolution.</title>
        <authorList>
            <person name="Jeong J.-H."/>
            <person name="Song I."/>
            <person name="Kim S."/>
            <person name="Choi T."/>
            <person name="Kim D."/>
            <person name="Ryu S."/>
            <person name="Kim W."/>
        </authorList>
    </citation>
    <scope>NUCLEOTIDE SEQUENCE [LARGE SCALE GENOMIC DNA]</scope>
    <source>
        <tissue evidence="2">Muscle</tissue>
    </source>
</reference>
<organism evidence="2 3">
    <name type="scientific">Portunus trituberculatus</name>
    <name type="common">Swimming crab</name>
    <name type="synonym">Neptunus trituberculatus</name>
    <dbReference type="NCBI Taxonomy" id="210409"/>
    <lineage>
        <taxon>Eukaryota</taxon>
        <taxon>Metazoa</taxon>
        <taxon>Ecdysozoa</taxon>
        <taxon>Arthropoda</taxon>
        <taxon>Crustacea</taxon>
        <taxon>Multicrustacea</taxon>
        <taxon>Malacostraca</taxon>
        <taxon>Eumalacostraca</taxon>
        <taxon>Eucarida</taxon>
        <taxon>Decapoda</taxon>
        <taxon>Pleocyemata</taxon>
        <taxon>Brachyura</taxon>
        <taxon>Eubrachyura</taxon>
        <taxon>Portunoidea</taxon>
        <taxon>Portunidae</taxon>
        <taxon>Portuninae</taxon>
        <taxon>Portunus</taxon>
    </lineage>
</organism>
<sequence length="183" mass="19784">MGDLWLVWEVGEEGGGWMEGQYMAGGEAASESMPLDNVRVFGCLQGRDPVQLDAHGQPPKARRYPVTFWPRGSGRGSPGAVMTLILWKLDHETSHTRPPADLTLPRHPRISFVRPPRKLGKHSTASALTGTSPGLGSRHPIQAKPQRHSNKTQAPQDPCENPGASAPNSRLGPNSPSRSTFTA</sequence>
<evidence type="ECO:0000313" key="3">
    <source>
        <dbReference type="Proteomes" id="UP000324222"/>
    </source>
</evidence>
<gene>
    <name evidence="2" type="ORF">E2C01_052652</name>
</gene>
<keyword evidence="3" id="KW-1185">Reference proteome</keyword>
<comment type="caution">
    <text evidence="2">The sequence shown here is derived from an EMBL/GenBank/DDBJ whole genome shotgun (WGS) entry which is preliminary data.</text>
</comment>
<evidence type="ECO:0000256" key="1">
    <source>
        <dbReference type="SAM" id="MobiDB-lite"/>
    </source>
</evidence>